<evidence type="ECO:0000256" key="10">
    <source>
        <dbReference type="PROSITE-ProRule" id="PRU01360"/>
    </source>
</evidence>
<evidence type="ECO:0000313" key="16">
    <source>
        <dbReference type="Proteomes" id="UP000244810"/>
    </source>
</evidence>
<dbReference type="PANTHER" id="PTHR30069:SF29">
    <property type="entry name" value="HEMOGLOBIN AND HEMOGLOBIN-HAPTOGLOBIN-BINDING PROTEIN 1-RELATED"/>
    <property type="match status" value="1"/>
</dbReference>
<dbReference type="InterPro" id="IPR037066">
    <property type="entry name" value="Plug_dom_sf"/>
</dbReference>
<evidence type="ECO:0000313" key="15">
    <source>
        <dbReference type="EMBL" id="PVE47667.1"/>
    </source>
</evidence>
<keyword evidence="16" id="KW-1185">Reference proteome</keyword>
<dbReference type="InterPro" id="IPR039426">
    <property type="entry name" value="TonB-dep_rcpt-like"/>
</dbReference>
<keyword evidence="6 11" id="KW-0798">TonB box</keyword>
<keyword evidence="2 10" id="KW-0813">Transport</keyword>
<dbReference type="GO" id="GO:0009279">
    <property type="term" value="C:cell outer membrane"/>
    <property type="evidence" value="ECO:0007669"/>
    <property type="project" value="UniProtKB-SubCell"/>
</dbReference>
<evidence type="ECO:0000256" key="11">
    <source>
        <dbReference type="RuleBase" id="RU003357"/>
    </source>
</evidence>
<evidence type="ECO:0000256" key="3">
    <source>
        <dbReference type="ARBA" id="ARBA00022452"/>
    </source>
</evidence>
<evidence type="ECO:0000256" key="9">
    <source>
        <dbReference type="ARBA" id="ARBA00023237"/>
    </source>
</evidence>
<keyword evidence="7 10" id="KW-0472">Membrane</keyword>
<dbReference type="Pfam" id="PF00593">
    <property type="entry name" value="TonB_dep_Rec_b-barrel"/>
    <property type="match status" value="1"/>
</dbReference>
<keyword evidence="4 10" id="KW-0812">Transmembrane</keyword>
<feature type="region of interest" description="Disordered" evidence="12">
    <location>
        <begin position="56"/>
        <end position="78"/>
    </location>
</feature>
<evidence type="ECO:0000259" key="14">
    <source>
        <dbReference type="Pfam" id="PF07715"/>
    </source>
</evidence>
<proteinExistence type="inferred from homology"/>
<dbReference type="InterPro" id="IPR012910">
    <property type="entry name" value="Plug_dom"/>
</dbReference>
<dbReference type="GO" id="GO:0015344">
    <property type="term" value="F:siderophore uptake transmembrane transporter activity"/>
    <property type="evidence" value="ECO:0007669"/>
    <property type="project" value="TreeGrafter"/>
</dbReference>
<dbReference type="GO" id="GO:0044718">
    <property type="term" value="P:siderophore transmembrane transport"/>
    <property type="evidence" value="ECO:0007669"/>
    <property type="project" value="TreeGrafter"/>
</dbReference>
<evidence type="ECO:0000256" key="6">
    <source>
        <dbReference type="ARBA" id="ARBA00023077"/>
    </source>
</evidence>
<dbReference type="NCBIfam" id="TIGR01786">
    <property type="entry name" value="TonB-hemlactrns"/>
    <property type="match status" value="1"/>
</dbReference>
<feature type="domain" description="TonB-dependent receptor plug" evidence="14">
    <location>
        <begin position="99"/>
        <end position="208"/>
    </location>
</feature>
<evidence type="ECO:0000256" key="7">
    <source>
        <dbReference type="ARBA" id="ARBA00023136"/>
    </source>
</evidence>
<comment type="subcellular location">
    <subcellularLocation>
        <location evidence="1 10">Cell outer membrane</location>
        <topology evidence="1 10">Multi-pass membrane protein</topology>
    </subcellularLocation>
</comment>
<comment type="similarity">
    <text evidence="10 11">Belongs to the TonB-dependent receptor family.</text>
</comment>
<keyword evidence="5" id="KW-0732">Signal</keyword>
<dbReference type="Gene3D" id="2.40.170.20">
    <property type="entry name" value="TonB-dependent receptor, beta-barrel domain"/>
    <property type="match status" value="1"/>
</dbReference>
<evidence type="ECO:0000256" key="1">
    <source>
        <dbReference type="ARBA" id="ARBA00004571"/>
    </source>
</evidence>
<dbReference type="AlphaFoldDB" id="A0A2T7USH6"/>
<keyword evidence="3 10" id="KW-1134">Transmembrane beta strand</keyword>
<dbReference type="PANTHER" id="PTHR30069">
    <property type="entry name" value="TONB-DEPENDENT OUTER MEMBRANE RECEPTOR"/>
    <property type="match status" value="1"/>
</dbReference>
<dbReference type="Gene3D" id="2.170.130.10">
    <property type="entry name" value="TonB-dependent receptor, plug domain"/>
    <property type="match status" value="1"/>
</dbReference>
<sequence length="798" mass="87956">MPASSQHRDAAARRPDGVIAMRYETTAPGRMMARAGTQAALWLCLPAALLAQVPEDSQTLREESARPATQSEAPADPAPGLFEMLGRITYFTGRLPRPVLEVPASVTVVDGQDLQDQAVTDMQQLTRYVPGLSVNRQINAAQPFNDFDGFSMRGVGGNRVLMLVDGSRVAERITDGTRDYLDFSFVRQAEVVGGPASVVWGADALGGVVALRTVTPDDILQGRERGAELRSSYDSFTNTYTVTGTFAQQLSERLSMLIGYSHLRANEPRLSNAAPNGGLYSDIHGGCPRDLAAGATPCNEFDPTDIEMHHGLVRFDFRPNDEHRFGFTADLMRRVTALDFNQNLGNTGSASTYVMSDQRVQTLSRQRFALEHEWTPGGGFLDQLTTTLAFVPHSYERSGERRSITGGETSVQYDTLNLYEDFFELDIQGVRRFAVGGTRHELTFGFDGDHTTTDYQRLTRVVNLTTGSDVTTRAGGFNFANATTRRADIYLQDRITWADGRFELTPGLRYATYVIDPRPDPDYVAVPGSEPQRRQDQALLGSLGARWRVSDQWTIWGNVGQGFKMPTAEQLYTSLDGNGFDLIPAPNLRPEFVTSLEIGARGEFADGYVSVSAYRANYTDFIQSFYNPPGTDDYTYRNIEEREVWGIELAGEYQISPDLTLTGSLAWQRGRQRVDPASAETAANLRPLRGVLGLSWEVPNSRLTLDAYSRFASGVRETASADGFRPAGYALLDLYARYALTDQAAITFGITNLFDTAYYEDSAIGATTSPSLAVARQNPLDLRMGAGRVFTLALETRF</sequence>
<evidence type="ECO:0000256" key="5">
    <source>
        <dbReference type="ARBA" id="ARBA00022729"/>
    </source>
</evidence>
<reference evidence="15 16" key="1">
    <citation type="journal article" date="2011" name="Syst. Appl. Microbiol.">
        <title>Defluviimonas denitrificans gen. nov., sp. nov., and Pararhodobacter aggregans gen. nov., sp. nov., non-phototrophic Rhodobacteraceae from the biofilter of a marine aquaculture.</title>
        <authorList>
            <person name="Foesel B.U."/>
            <person name="Drake H.L."/>
            <person name="Schramm A."/>
        </authorList>
    </citation>
    <scope>NUCLEOTIDE SEQUENCE [LARGE SCALE GENOMIC DNA]</scope>
    <source>
        <strain evidence="15 16">D1-19</strain>
    </source>
</reference>
<gene>
    <name evidence="15" type="ORF">DDE23_09485</name>
</gene>
<evidence type="ECO:0000256" key="4">
    <source>
        <dbReference type="ARBA" id="ARBA00022692"/>
    </source>
</evidence>
<protein>
    <submittedName>
        <fullName evidence="15">TonB-dependent receptor</fullName>
    </submittedName>
</protein>
<accession>A0A2T7USH6</accession>
<dbReference type="CDD" id="cd01347">
    <property type="entry name" value="ligand_gated_channel"/>
    <property type="match status" value="1"/>
</dbReference>
<organism evidence="15 16">
    <name type="scientific">Pararhodobacter aggregans</name>
    <dbReference type="NCBI Taxonomy" id="404875"/>
    <lineage>
        <taxon>Bacteria</taxon>
        <taxon>Pseudomonadati</taxon>
        <taxon>Pseudomonadota</taxon>
        <taxon>Alphaproteobacteria</taxon>
        <taxon>Rhodobacterales</taxon>
        <taxon>Paracoccaceae</taxon>
        <taxon>Pararhodobacter</taxon>
    </lineage>
</organism>
<dbReference type="PROSITE" id="PS52016">
    <property type="entry name" value="TONB_DEPENDENT_REC_3"/>
    <property type="match status" value="1"/>
</dbReference>
<dbReference type="InterPro" id="IPR010949">
    <property type="entry name" value="TonB_Hb/transfer/lactofer_rcpt"/>
</dbReference>
<dbReference type="SUPFAM" id="SSF56935">
    <property type="entry name" value="Porins"/>
    <property type="match status" value="1"/>
</dbReference>
<evidence type="ECO:0000256" key="12">
    <source>
        <dbReference type="SAM" id="MobiDB-lite"/>
    </source>
</evidence>
<dbReference type="Proteomes" id="UP000244810">
    <property type="component" value="Unassembled WGS sequence"/>
</dbReference>
<name>A0A2T7USH6_9RHOB</name>
<evidence type="ECO:0000256" key="2">
    <source>
        <dbReference type="ARBA" id="ARBA00022448"/>
    </source>
</evidence>
<keyword evidence="9 10" id="KW-0998">Cell outer membrane</keyword>
<dbReference type="Pfam" id="PF07715">
    <property type="entry name" value="Plug"/>
    <property type="match status" value="1"/>
</dbReference>
<keyword evidence="8 15" id="KW-0675">Receptor</keyword>
<dbReference type="InterPro" id="IPR000531">
    <property type="entry name" value="Beta-barrel_TonB"/>
</dbReference>
<dbReference type="InterPro" id="IPR036942">
    <property type="entry name" value="Beta-barrel_TonB_sf"/>
</dbReference>
<feature type="domain" description="TonB-dependent receptor-like beta-barrel" evidence="13">
    <location>
        <begin position="319"/>
        <end position="753"/>
    </location>
</feature>
<comment type="caution">
    <text evidence="15">The sequence shown here is derived from an EMBL/GenBank/DDBJ whole genome shotgun (WGS) entry which is preliminary data.</text>
</comment>
<evidence type="ECO:0000259" key="13">
    <source>
        <dbReference type="Pfam" id="PF00593"/>
    </source>
</evidence>
<dbReference type="EMBL" id="QDDR01000004">
    <property type="protein sequence ID" value="PVE47667.1"/>
    <property type="molecule type" value="Genomic_DNA"/>
</dbReference>
<evidence type="ECO:0000256" key="8">
    <source>
        <dbReference type="ARBA" id="ARBA00023170"/>
    </source>
</evidence>